<dbReference type="KEGG" id="xtw:AB672_07695"/>
<feature type="transmembrane region" description="Helical" evidence="1">
    <location>
        <begin position="27"/>
        <end position="51"/>
    </location>
</feature>
<keyword evidence="1" id="KW-0812">Transmembrane</keyword>
<proteinExistence type="predicted"/>
<feature type="transmembrane region" description="Helical" evidence="1">
    <location>
        <begin position="71"/>
        <end position="97"/>
    </location>
</feature>
<dbReference type="GeneID" id="68901172"/>
<evidence type="ECO:0000313" key="4">
    <source>
        <dbReference type="Proteomes" id="UP000020406"/>
    </source>
</evidence>
<dbReference type="OrthoDB" id="118685at2"/>
<feature type="transmembrane region" description="Helical" evidence="1">
    <location>
        <begin position="136"/>
        <end position="160"/>
    </location>
</feature>
<gene>
    <name evidence="2" type="ORF">AF72_11800</name>
    <name evidence="3" type="ORF">LPH55_01415</name>
</gene>
<dbReference type="eggNOG" id="ENOG50331WV">
    <property type="taxonomic scope" value="Bacteria"/>
</dbReference>
<evidence type="ECO:0000313" key="2">
    <source>
        <dbReference type="EMBL" id="EWS77252.1"/>
    </source>
</evidence>
<protein>
    <submittedName>
        <fullName evidence="2">ABC transporter permease</fullName>
    </submittedName>
</protein>
<evidence type="ECO:0000256" key="1">
    <source>
        <dbReference type="SAM" id="Phobius"/>
    </source>
</evidence>
<feature type="transmembrane region" description="Helical" evidence="1">
    <location>
        <begin position="212"/>
        <end position="231"/>
    </location>
</feature>
<reference evidence="3" key="2">
    <citation type="submission" date="2021-11" db="EMBL/GenBank/DDBJ databases">
        <title>Genome sequence of Xylella taiwanensis PLS432.</title>
        <authorList>
            <person name="Weng L.-W."/>
            <person name="Su C.-C."/>
            <person name="Tsai C.-W."/>
            <person name="Kuo C.-H."/>
        </authorList>
    </citation>
    <scope>NUCLEOTIDE SEQUENCE</scope>
    <source>
        <strain evidence="3">PLS432</strain>
    </source>
</reference>
<dbReference type="Proteomes" id="UP000020406">
    <property type="component" value="Unassembled WGS sequence"/>
</dbReference>
<dbReference type="PATRIC" id="fig|1444770.3.peg.2780"/>
<reference evidence="2 4" key="1">
    <citation type="journal article" date="2014" name="Genome Announc.">
        <title>Draft Genome Sequence of Xylella fastidiosa Pear Leaf Scorch Strain in Taiwan.</title>
        <authorList>
            <person name="Su C.C."/>
            <person name="Deng W.L."/>
            <person name="Jan F.J."/>
            <person name="Chang C.J."/>
            <person name="Huang H."/>
            <person name="Chen J."/>
        </authorList>
    </citation>
    <scope>NUCLEOTIDE SEQUENCE [LARGE SCALE GENOMIC DNA]</scope>
    <source>
        <strain evidence="2 4">PLS229</strain>
    </source>
</reference>
<evidence type="ECO:0000313" key="3">
    <source>
        <dbReference type="EMBL" id="MCD8472160.1"/>
    </source>
</evidence>
<dbReference type="STRING" id="1444770.AF72_11800"/>
<dbReference type="AlphaFoldDB" id="Z9JHM1"/>
<sequence>MNALILTQLKTFVWLLKREYWEHRGGFFWAPVITGAIAVFFAILGTVIGVVNTRGLTNISHPESYQQFLGITGDILILSSIGLTSLVLTFSMLFYALGSLHSDRHDRTILFWKSLPISDTQTVLSKAAWALLPGPLISVAIGLVIGLALLLVATGGLLAVGETYPWAMITHSHPFQILSSLLNIIPIQLLWSLPTIGWLMFCSAWARTKPFLWAFLLPILSCIMITILEAMPGVRLPLFNIWYMLVYRGLLSIVPLSWWPQKVSEYNAYPKQDPDNFVNLLLQLQPGHNVHIYNSSDLWIGASVGIALIIAAIYLRHRNNEL</sequence>
<feature type="transmembrane region" description="Helical" evidence="1">
    <location>
        <begin position="298"/>
        <end position="315"/>
    </location>
</feature>
<evidence type="ECO:0000313" key="5">
    <source>
        <dbReference type="Proteomes" id="UP001430701"/>
    </source>
</evidence>
<accession>Z9JHM1</accession>
<dbReference type="EMBL" id="JDSQ01000025">
    <property type="protein sequence ID" value="EWS77252.1"/>
    <property type="molecule type" value="Genomic_DNA"/>
</dbReference>
<keyword evidence="1" id="KW-1133">Transmembrane helix</keyword>
<dbReference type="RefSeq" id="WP_038272533.1">
    <property type="nucleotide sequence ID" value="NZ_CP053627.1"/>
</dbReference>
<organism evidence="2 4">
    <name type="scientific">Xylella taiwanensis</name>
    <dbReference type="NCBI Taxonomy" id="1444770"/>
    <lineage>
        <taxon>Bacteria</taxon>
        <taxon>Pseudomonadati</taxon>
        <taxon>Pseudomonadota</taxon>
        <taxon>Gammaproteobacteria</taxon>
        <taxon>Lysobacterales</taxon>
        <taxon>Lysobacteraceae</taxon>
        <taxon>Xylella</taxon>
    </lineage>
</organism>
<keyword evidence="5" id="KW-1185">Reference proteome</keyword>
<dbReference type="EMBL" id="JAJPPU010000001">
    <property type="protein sequence ID" value="MCD8472160.1"/>
    <property type="molecule type" value="Genomic_DNA"/>
</dbReference>
<keyword evidence="1" id="KW-0472">Membrane</keyword>
<comment type="caution">
    <text evidence="2">The sequence shown here is derived from an EMBL/GenBank/DDBJ whole genome shotgun (WGS) entry which is preliminary data.</text>
</comment>
<dbReference type="Proteomes" id="UP001430701">
    <property type="component" value="Unassembled WGS sequence"/>
</dbReference>
<feature type="transmembrane region" description="Helical" evidence="1">
    <location>
        <begin position="238"/>
        <end position="259"/>
    </location>
</feature>
<name>Z9JHM1_9GAMM</name>
<feature type="transmembrane region" description="Helical" evidence="1">
    <location>
        <begin position="181"/>
        <end position="206"/>
    </location>
</feature>